<proteinExistence type="predicted"/>
<protein>
    <submittedName>
        <fullName evidence="3">Similar to An04g08210</fullName>
    </submittedName>
</protein>
<gene>
    <name evidence="3" type="ORF">RIB2604_02007100</name>
</gene>
<feature type="compositionally biased region" description="Basic and acidic residues" evidence="1">
    <location>
        <begin position="78"/>
        <end position="88"/>
    </location>
</feature>
<feature type="domain" description="Oxidoreductase-like" evidence="2">
    <location>
        <begin position="41"/>
        <end position="73"/>
    </location>
</feature>
<evidence type="ECO:0000313" key="4">
    <source>
        <dbReference type="Proteomes" id="UP000075230"/>
    </source>
</evidence>
<organism evidence="3 4">
    <name type="scientific">Aspergillus kawachii</name>
    <name type="common">White koji mold</name>
    <name type="synonym">Aspergillus awamori var. kawachi</name>
    <dbReference type="NCBI Taxonomy" id="1069201"/>
    <lineage>
        <taxon>Eukaryota</taxon>
        <taxon>Fungi</taxon>
        <taxon>Dikarya</taxon>
        <taxon>Ascomycota</taxon>
        <taxon>Pezizomycotina</taxon>
        <taxon>Eurotiomycetes</taxon>
        <taxon>Eurotiomycetidae</taxon>
        <taxon>Eurotiales</taxon>
        <taxon>Aspergillaceae</taxon>
        <taxon>Aspergillus</taxon>
        <taxon>Aspergillus subgen. Circumdati</taxon>
    </lineage>
</organism>
<reference evidence="4" key="2">
    <citation type="submission" date="2016-02" db="EMBL/GenBank/DDBJ databases">
        <title>Genome sequencing of Aspergillus luchuensis NBRC 4314.</title>
        <authorList>
            <person name="Yamada O."/>
        </authorList>
    </citation>
    <scope>NUCLEOTIDE SEQUENCE [LARGE SCALE GENOMIC DNA]</scope>
    <source>
        <strain evidence="4">RIB 2604</strain>
    </source>
</reference>
<dbReference type="EMBL" id="BCWF01000020">
    <property type="protein sequence ID" value="GAT26131.1"/>
    <property type="molecule type" value="Genomic_DNA"/>
</dbReference>
<name>A0A146FLY2_ASPKA</name>
<accession>A0A146FLY2</accession>
<feature type="region of interest" description="Disordered" evidence="1">
    <location>
        <begin position="78"/>
        <end position="97"/>
    </location>
</feature>
<evidence type="ECO:0000259" key="2">
    <source>
        <dbReference type="Pfam" id="PF09791"/>
    </source>
</evidence>
<dbReference type="VEuPathDB" id="FungiDB:ASPFODRAFT_32370"/>
<evidence type="ECO:0000313" key="3">
    <source>
        <dbReference type="EMBL" id="GAT26131.1"/>
    </source>
</evidence>
<dbReference type="InterPro" id="IPR019180">
    <property type="entry name" value="Oxidoreductase-like_N"/>
</dbReference>
<dbReference type="Proteomes" id="UP000075230">
    <property type="component" value="Unassembled WGS sequence"/>
</dbReference>
<sequence>MPPSPLYTPQDVPSFKKRRNRLPNTRAKQLLRAAERAYNDPPPPPGLGECCGSSCDPCVNDLWKEELAIWRERWGDGAVEDGDKKGGEQGDESEGCAKMKMPGSWECSLRLEVAVVCGQVSYRNDIDSNGIRKHVAELISRLGTRQGTSRGNYNKQYAISSLGVSGYLLLRQPLGAGVKNLSVAVGSSATKENLLDVSFAGKQNSTPALRVKPFSWMLVDGPRATSF</sequence>
<dbReference type="Pfam" id="PF09791">
    <property type="entry name" value="Oxidored-like"/>
    <property type="match status" value="1"/>
</dbReference>
<dbReference type="AlphaFoldDB" id="A0A146FLY2"/>
<comment type="caution">
    <text evidence="3">The sequence shown here is derived from an EMBL/GenBank/DDBJ whole genome shotgun (WGS) entry which is preliminary data.</text>
</comment>
<feature type="region of interest" description="Disordered" evidence="1">
    <location>
        <begin position="1"/>
        <end position="24"/>
    </location>
</feature>
<evidence type="ECO:0000256" key="1">
    <source>
        <dbReference type="SAM" id="MobiDB-lite"/>
    </source>
</evidence>
<reference evidence="3 4" key="1">
    <citation type="journal article" date="2016" name="DNA Res.">
        <title>Genome sequence of Aspergillus luchuensis NBRC 4314.</title>
        <authorList>
            <person name="Yamada O."/>
            <person name="Machida M."/>
            <person name="Hosoyama A."/>
            <person name="Goto M."/>
            <person name="Takahashi T."/>
            <person name="Futagami T."/>
            <person name="Yamagata Y."/>
            <person name="Takeuchi M."/>
            <person name="Kobayashi T."/>
            <person name="Koike H."/>
            <person name="Abe K."/>
            <person name="Asai K."/>
            <person name="Arita M."/>
            <person name="Fujita N."/>
            <person name="Fukuda K."/>
            <person name="Higa K."/>
            <person name="Horikawa H."/>
            <person name="Ishikawa T."/>
            <person name="Jinno K."/>
            <person name="Kato Y."/>
            <person name="Kirimura K."/>
            <person name="Mizutani O."/>
            <person name="Nakasone K."/>
            <person name="Sano M."/>
            <person name="Shiraishi Y."/>
            <person name="Tsukahara M."/>
            <person name="Gomi K."/>
        </authorList>
    </citation>
    <scope>NUCLEOTIDE SEQUENCE [LARGE SCALE GENOMIC DNA]</scope>
    <source>
        <strain evidence="3 4">RIB 2604</strain>
    </source>
</reference>